<keyword evidence="2" id="KW-1185">Reference proteome</keyword>
<proteinExistence type="predicted"/>
<dbReference type="SUPFAM" id="SSF50978">
    <property type="entry name" value="WD40 repeat-like"/>
    <property type="match status" value="1"/>
</dbReference>
<dbReference type="InterPro" id="IPR051150">
    <property type="entry name" value="SWT21/TCAB1_mRNA_Telomere"/>
</dbReference>
<gene>
    <name evidence="1" type="ORF">JKP88DRAFT_353551</name>
</gene>
<sequence>MRKSFAAKVAKVARAPSQPVLQYNQEQDEQQEEVQQQPLQQWDFSSRRVVCEASEEFSGVAAAASSSLPCENNFVKDIHFSPDGTCLLAASEDCKLRLYEAPDPDRGDGSSSSGAPPWRCCLQYNEGETIYSMAWYPHMSSSTPASCCFVTTARDHPLHLWCAYTGALRATYRGYDHLDELSSALSVAFNAAGTHIWGGHPGGCLRCWDITRPGREYQTRSTVPKGKKCRGRGQTGLISALAFAPDGSGLFAAGAYSRSVCLYDESAAGAYSHSVRLYDERWSGKGPGVVAELSPGDVKMGGVTALRWHPDGNRLFSGGRMDDAVVCWDVRSGRAPLRTFARPAATNQRFGVDVDASGRYLVTGASDGCARVHNVASGALVSALADLPDAVGGVSFSPAAPLLAVATGQRHFPQCDDDEVHGGDGTEETLLRRNVIRIYDMRGSDRPAQEAVGMNE</sequence>
<reference evidence="1" key="1">
    <citation type="submission" date="2021-02" db="EMBL/GenBank/DDBJ databases">
        <title>First Annotated Genome of the Yellow-green Alga Tribonema minus.</title>
        <authorList>
            <person name="Mahan K.M."/>
        </authorList>
    </citation>
    <scope>NUCLEOTIDE SEQUENCE</scope>
    <source>
        <strain evidence="1">UTEX B ZZ1240</strain>
    </source>
</reference>
<name>A0A835ZF69_9STRA</name>
<evidence type="ECO:0000313" key="2">
    <source>
        <dbReference type="Proteomes" id="UP000664859"/>
    </source>
</evidence>
<dbReference type="Pfam" id="PF00400">
    <property type="entry name" value="WD40"/>
    <property type="match status" value="3"/>
</dbReference>
<comment type="caution">
    <text evidence="1">The sequence shown here is derived from an EMBL/GenBank/DDBJ whole genome shotgun (WGS) entry which is preliminary data.</text>
</comment>
<dbReference type="InterPro" id="IPR036322">
    <property type="entry name" value="WD40_repeat_dom_sf"/>
</dbReference>
<dbReference type="PANTHER" id="PTHR13211">
    <property type="entry name" value="TELOMERASE CAJAL BODY PROTEIN 1"/>
    <property type="match status" value="1"/>
</dbReference>
<evidence type="ECO:0000313" key="1">
    <source>
        <dbReference type="EMBL" id="KAG5187848.1"/>
    </source>
</evidence>
<dbReference type="InterPro" id="IPR015943">
    <property type="entry name" value="WD40/YVTN_repeat-like_dom_sf"/>
</dbReference>
<dbReference type="Gene3D" id="2.130.10.10">
    <property type="entry name" value="YVTN repeat-like/Quinoprotein amine dehydrogenase"/>
    <property type="match status" value="2"/>
</dbReference>
<organism evidence="1 2">
    <name type="scientific">Tribonema minus</name>
    <dbReference type="NCBI Taxonomy" id="303371"/>
    <lineage>
        <taxon>Eukaryota</taxon>
        <taxon>Sar</taxon>
        <taxon>Stramenopiles</taxon>
        <taxon>Ochrophyta</taxon>
        <taxon>PX clade</taxon>
        <taxon>Xanthophyceae</taxon>
        <taxon>Tribonematales</taxon>
        <taxon>Tribonemataceae</taxon>
        <taxon>Tribonema</taxon>
    </lineage>
</organism>
<accession>A0A835ZF69</accession>
<dbReference type="SMART" id="SM00320">
    <property type="entry name" value="WD40"/>
    <property type="match status" value="6"/>
</dbReference>
<dbReference type="EMBL" id="JAFCMP010000080">
    <property type="protein sequence ID" value="KAG5187848.1"/>
    <property type="molecule type" value="Genomic_DNA"/>
</dbReference>
<dbReference type="Proteomes" id="UP000664859">
    <property type="component" value="Unassembled WGS sequence"/>
</dbReference>
<protein>
    <submittedName>
        <fullName evidence="1">WD40-repeat-containing domain protein</fullName>
    </submittedName>
</protein>
<dbReference type="OrthoDB" id="239865at2759"/>
<dbReference type="PANTHER" id="PTHR13211:SF0">
    <property type="entry name" value="TELOMERASE CAJAL BODY PROTEIN 1"/>
    <property type="match status" value="1"/>
</dbReference>
<dbReference type="InterPro" id="IPR001680">
    <property type="entry name" value="WD40_rpt"/>
</dbReference>
<dbReference type="AlphaFoldDB" id="A0A835ZF69"/>